<organism evidence="2 3">
    <name type="scientific">Rhizobium miluonense</name>
    <dbReference type="NCBI Taxonomy" id="411945"/>
    <lineage>
        <taxon>Bacteria</taxon>
        <taxon>Pseudomonadati</taxon>
        <taxon>Pseudomonadota</taxon>
        <taxon>Alphaproteobacteria</taxon>
        <taxon>Hyphomicrobiales</taxon>
        <taxon>Rhizobiaceae</taxon>
        <taxon>Rhizobium/Agrobacterium group</taxon>
        <taxon>Rhizobium</taxon>
    </lineage>
</organism>
<proteinExistence type="predicted"/>
<gene>
    <name evidence="2" type="ORF">GA0061102_104144</name>
</gene>
<sequence>MKLFTAITIADPALSLRGIAMMPVSKDTPLRVVRRRAVQQNNVLSAIGQRPDVFRTRPRSLDSWLPWLDSRWALHVETFNSSSTKPYSFRTTIACSLKSPAFGLDKRTARACNPRQLATVRDREQSSAPMVGSNRAPKPN</sequence>
<evidence type="ECO:0000313" key="3">
    <source>
        <dbReference type="Proteomes" id="UP000199435"/>
    </source>
</evidence>
<reference evidence="3" key="1">
    <citation type="submission" date="2016-08" db="EMBL/GenBank/DDBJ databases">
        <authorList>
            <person name="Varghese N."/>
            <person name="Submissions Spin"/>
        </authorList>
    </citation>
    <scope>NUCLEOTIDE SEQUENCE [LARGE SCALE GENOMIC DNA]</scope>
    <source>
        <strain evidence="3">HAMBI 2971</strain>
    </source>
</reference>
<feature type="region of interest" description="Disordered" evidence="1">
    <location>
        <begin position="119"/>
        <end position="140"/>
    </location>
</feature>
<accession>A0A1C3WVF0</accession>
<evidence type="ECO:0000313" key="2">
    <source>
        <dbReference type="EMBL" id="SCB43836.1"/>
    </source>
</evidence>
<dbReference type="AlphaFoldDB" id="A0A1C3WVF0"/>
<dbReference type="EMBL" id="FMAH01000041">
    <property type="protein sequence ID" value="SCB43836.1"/>
    <property type="molecule type" value="Genomic_DNA"/>
</dbReference>
<name>A0A1C3WVF0_9HYPH</name>
<keyword evidence="3" id="KW-1185">Reference proteome</keyword>
<dbReference type="Proteomes" id="UP000199435">
    <property type="component" value="Unassembled WGS sequence"/>
</dbReference>
<evidence type="ECO:0000256" key="1">
    <source>
        <dbReference type="SAM" id="MobiDB-lite"/>
    </source>
</evidence>
<protein>
    <submittedName>
        <fullName evidence="2">Uncharacterized protein</fullName>
    </submittedName>
</protein>